<dbReference type="AlphaFoldDB" id="A0A9D1T9Z4"/>
<evidence type="ECO:0000259" key="2">
    <source>
        <dbReference type="Pfam" id="PF01408"/>
    </source>
</evidence>
<dbReference type="GO" id="GO:0000166">
    <property type="term" value="F:nucleotide binding"/>
    <property type="evidence" value="ECO:0007669"/>
    <property type="project" value="InterPro"/>
</dbReference>
<feature type="domain" description="Gfo/Idh/MocA-like oxidoreductase N-terminal" evidence="2">
    <location>
        <begin position="22"/>
        <end position="145"/>
    </location>
</feature>
<dbReference type="PANTHER" id="PTHR43593">
    <property type="match status" value="1"/>
</dbReference>
<evidence type="ECO:0000313" key="5">
    <source>
        <dbReference type="Proteomes" id="UP000824169"/>
    </source>
</evidence>
<protein>
    <submittedName>
        <fullName evidence="4">Gfo/Idh/MocA family oxidoreductase</fullName>
    </submittedName>
</protein>
<comment type="caution">
    <text evidence="4">The sequence shown here is derived from an EMBL/GenBank/DDBJ whole genome shotgun (WGS) entry which is preliminary data.</text>
</comment>
<dbReference type="InterPro" id="IPR050424">
    <property type="entry name" value="Gfo-Idh-MocA_inositol_DH"/>
</dbReference>
<dbReference type="Proteomes" id="UP000824169">
    <property type="component" value="Unassembled WGS sequence"/>
</dbReference>
<comment type="similarity">
    <text evidence="1">Belongs to the Gfo/Idh/MocA family.</text>
</comment>
<organism evidence="4 5">
    <name type="scientific">Candidatus Scatomonas pullistercoris</name>
    <dbReference type="NCBI Taxonomy" id="2840920"/>
    <lineage>
        <taxon>Bacteria</taxon>
        <taxon>Bacillati</taxon>
        <taxon>Bacillota</taxon>
        <taxon>Clostridia</taxon>
        <taxon>Lachnospirales</taxon>
        <taxon>Lachnospiraceae</taxon>
        <taxon>Lachnospiraceae incertae sedis</taxon>
        <taxon>Candidatus Scatomonas</taxon>
    </lineage>
</organism>
<dbReference type="InterPro" id="IPR036291">
    <property type="entry name" value="NAD(P)-bd_dom_sf"/>
</dbReference>
<dbReference type="SUPFAM" id="SSF51735">
    <property type="entry name" value="NAD(P)-binding Rossmann-fold domains"/>
    <property type="match status" value="1"/>
</dbReference>
<dbReference type="Gene3D" id="3.30.360.10">
    <property type="entry name" value="Dihydrodipicolinate Reductase, domain 2"/>
    <property type="match status" value="1"/>
</dbReference>
<dbReference type="PANTHER" id="PTHR43593:SF1">
    <property type="entry name" value="INOSITOL 2-DEHYDROGENASE"/>
    <property type="match status" value="1"/>
</dbReference>
<accession>A0A9D1T9Z4</accession>
<dbReference type="Pfam" id="PF01408">
    <property type="entry name" value="GFO_IDH_MocA"/>
    <property type="match status" value="1"/>
</dbReference>
<proteinExistence type="inferred from homology"/>
<gene>
    <name evidence="4" type="ORF">IAB71_05865</name>
</gene>
<dbReference type="Pfam" id="PF02894">
    <property type="entry name" value="GFO_IDH_MocA_C"/>
    <property type="match status" value="1"/>
</dbReference>
<dbReference type="InterPro" id="IPR000683">
    <property type="entry name" value="Gfo/Idh/MocA-like_OxRdtase_N"/>
</dbReference>
<reference evidence="4" key="2">
    <citation type="journal article" date="2021" name="PeerJ">
        <title>Extensive microbial diversity within the chicken gut microbiome revealed by metagenomics and culture.</title>
        <authorList>
            <person name="Gilroy R."/>
            <person name="Ravi A."/>
            <person name="Getino M."/>
            <person name="Pursley I."/>
            <person name="Horton D.L."/>
            <person name="Alikhan N.F."/>
            <person name="Baker D."/>
            <person name="Gharbi K."/>
            <person name="Hall N."/>
            <person name="Watson M."/>
            <person name="Adriaenssens E.M."/>
            <person name="Foster-Nyarko E."/>
            <person name="Jarju S."/>
            <person name="Secka A."/>
            <person name="Antonio M."/>
            <person name="Oren A."/>
            <person name="Chaudhuri R.R."/>
            <person name="La Ragione R."/>
            <person name="Hildebrand F."/>
            <person name="Pallen M.J."/>
        </authorList>
    </citation>
    <scope>NUCLEOTIDE SEQUENCE</scope>
    <source>
        <strain evidence="4">CHK188-20938</strain>
    </source>
</reference>
<evidence type="ECO:0000259" key="3">
    <source>
        <dbReference type="Pfam" id="PF02894"/>
    </source>
</evidence>
<evidence type="ECO:0000256" key="1">
    <source>
        <dbReference type="ARBA" id="ARBA00010928"/>
    </source>
</evidence>
<dbReference type="InterPro" id="IPR004104">
    <property type="entry name" value="Gfo/Idh/MocA-like_OxRdtase_C"/>
</dbReference>
<evidence type="ECO:0000313" key="4">
    <source>
        <dbReference type="EMBL" id="HIV25299.1"/>
    </source>
</evidence>
<dbReference type="Gene3D" id="3.40.50.720">
    <property type="entry name" value="NAD(P)-binding Rossmann-like Domain"/>
    <property type="match status" value="1"/>
</dbReference>
<feature type="domain" description="Gfo/Idh/MocA-like oxidoreductase C-terminal" evidence="3">
    <location>
        <begin position="159"/>
        <end position="376"/>
    </location>
</feature>
<reference evidence="4" key="1">
    <citation type="submission" date="2020-10" db="EMBL/GenBank/DDBJ databases">
        <authorList>
            <person name="Gilroy R."/>
        </authorList>
    </citation>
    <scope>NUCLEOTIDE SEQUENCE</scope>
    <source>
        <strain evidence="4">CHK188-20938</strain>
    </source>
</reference>
<dbReference type="SUPFAM" id="SSF55347">
    <property type="entry name" value="Glyceraldehyde-3-phosphate dehydrogenase-like, C-terminal domain"/>
    <property type="match status" value="1"/>
</dbReference>
<sequence>MNVKYLPEEDLYFYRREPAKYKINVIGAGMIAQEHMRVTMLEGRGVVHGIYDRNPHSIRQARAMFGELYPETELKVYEDLQSACSDPEADALIICTPNYSHIEILREAVKYGKPILMEKPMVTTLEDALEMKELAEKYPSVFQIGLQYRYKAIYTEARKEVLERKSLGNVKTISIVEHRLPFLDKVDQWNKFSKYSGGTLVEKCCHYFDLFNLFAQSKPKSVYAVGGQDVNFVGFERDGMKSDILDNAIVTVVYENGVKCNFNLCMFAPMFYEEITICGDEGRIRACENENYLPAEGNATHFEMTCADHRPSVLSTPCYPRTIQTSGHMGGTYFEHKYFIDNIDGKATDTATVEEGFWAVVVGIAAEESAKTGKIVYIDEMLKQAETAGNK</sequence>
<dbReference type="EMBL" id="DVOO01000016">
    <property type="protein sequence ID" value="HIV25299.1"/>
    <property type="molecule type" value="Genomic_DNA"/>
</dbReference>
<name>A0A9D1T9Z4_9FIRM</name>